<dbReference type="AlphaFoldDB" id="A0AB72UJL2"/>
<dbReference type="Pfam" id="PF20432">
    <property type="entry name" value="Xre-like-HTH"/>
    <property type="match status" value="1"/>
</dbReference>
<evidence type="ECO:0000259" key="2">
    <source>
        <dbReference type="Pfam" id="PF20432"/>
    </source>
</evidence>
<name>A0AB72UJL2_9PROT</name>
<dbReference type="GO" id="GO:0003677">
    <property type="term" value="F:DNA binding"/>
    <property type="evidence" value="ECO:0007669"/>
    <property type="project" value="InterPro"/>
</dbReference>
<dbReference type="Proteomes" id="UP000007127">
    <property type="component" value="Plasmid"/>
</dbReference>
<reference evidence="3 4" key="1">
    <citation type="journal article" date="2012" name="J. Bacteriol.">
        <title>Genome sequence of Thalassospira xiamenensis type strain M-5.</title>
        <authorList>
            <person name="Lai Q."/>
            <person name="Shao Z."/>
        </authorList>
    </citation>
    <scope>NUCLEOTIDE SEQUENCE [LARGE SCALE GENOMIC DNA]</scope>
    <source>
        <strain evidence="3 4">M-5</strain>
    </source>
</reference>
<dbReference type="InterPro" id="IPR024467">
    <property type="entry name" value="Xre/MbcA/ParS-like_toxin-bd"/>
</dbReference>
<keyword evidence="3" id="KW-0614">Plasmid</keyword>
<protein>
    <recommendedName>
        <fullName evidence="5">Antitoxin Xre/MbcA/ParS-like toxin-binding domain-containing protein</fullName>
    </recommendedName>
</protein>
<dbReference type="InterPro" id="IPR046847">
    <property type="entry name" value="Xre-like_HTH"/>
</dbReference>
<organism evidence="3 4">
    <name type="scientific">Thalassospira xiamenensis M-5 = DSM 17429</name>
    <dbReference type="NCBI Taxonomy" id="1123366"/>
    <lineage>
        <taxon>Bacteria</taxon>
        <taxon>Pseudomonadati</taxon>
        <taxon>Pseudomonadota</taxon>
        <taxon>Alphaproteobacteria</taxon>
        <taxon>Rhodospirillales</taxon>
        <taxon>Thalassospiraceae</taxon>
        <taxon>Thalassospira</taxon>
    </lineage>
</organism>
<dbReference type="EMBL" id="CP004389">
    <property type="protein sequence ID" value="AJD54342.1"/>
    <property type="molecule type" value="Genomic_DNA"/>
</dbReference>
<dbReference type="RefSeq" id="WP_254843754.1">
    <property type="nucleotide sequence ID" value="NZ_FTON01000008.1"/>
</dbReference>
<evidence type="ECO:0000259" key="1">
    <source>
        <dbReference type="Pfam" id="PF09722"/>
    </source>
</evidence>
<dbReference type="KEGG" id="txi:TH3_21348"/>
<sequence length="216" mass="23690">MVKTEEQKHGSAGAVHLQIPGKHLQGRKITPLVQRLYERHLKLEENFRHLSSGPVIVSELGGNSDEGLFGEIKPIGLSGLLAVPLSNEMQKASSTVSEQQALVGLKAVNRICEQWGLSIEESANLVDMSLSTWKRARKPNFSGKLSKDQVLRLSAIVGIYKALNLYFDDKIAHSWIKLPNVGPLCRGARPIDVLIEGGLPALLRVRQYLDALRGGS</sequence>
<feature type="domain" description="Antitoxin Xre/MbcA/ParS-like toxin-binding" evidence="1">
    <location>
        <begin position="166"/>
        <end position="215"/>
    </location>
</feature>
<accession>A0AB72UJL2</accession>
<gene>
    <name evidence="3" type="ORF">TH3_21348</name>
</gene>
<evidence type="ECO:0000313" key="3">
    <source>
        <dbReference type="EMBL" id="AJD54342.1"/>
    </source>
</evidence>
<evidence type="ECO:0000313" key="4">
    <source>
        <dbReference type="Proteomes" id="UP000007127"/>
    </source>
</evidence>
<geneLocation type="plasmid" evidence="4"/>
<dbReference type="Pfam" id="PF09722">
    <property type="entry name" value="Xre_MbcA_ParS_C"/>
    <property type="match status" value="1"/>
</dbReference>
<feature type="domain" description="Antitoxin Xre-like helix-turn-helix" evidence="2">
    <location>
        <begin position="103"/>
        <end position="157"/>
    </location>
</feature>
<evidence type="ECO:0008006" key="5">
    <source>
        <dbReference type="Google" id="ProtNLM"/>
    </source>
</evidence>
<proteinExistence type="predicted"/>